<dbReference type="Gene3D" id="3.40.50.300">
    <property type="entry name" value="P-loop containing nucleotide triphosphate hydrolases"/>
    <property type="match status" value="1"/>
</dbReference>
<organism evidence="10 11">
    <name type="scientific">Pelotomaculum schinkii</name>
    <dbReference type="NCBI Taxonomy" id="78350"/>
    <lineage>
        <taxon>Bacteria</taxon>
        <taxon>Bacillati</taxon>
        <taxon>Bacillota</taxon>
        <taxon>Clostridia</taxon>
        <taxon>Eubacteriales</taxon>
        <taxon>Desulfotomaculaceae</taxon>
        <taxon>Pelotomaculum</taxon>
    </lineage>
</organism>
<evidence type="ECO:0000256" key="4">
    <source>
        <dbReference type="ARBA" id="ARBA00022475"/>
    </source>
</evidence>
<dbReference type="CDD" id="cd03225">
    <property type="entry name" value="ABC_cobalt_CbiO_domain1"/>
    <property type="match status" value="1"/>
</dbReference>
<dbReference type="Pfam" id="PF00005">
    <property type="entry name" value="ABC_tran"/>
    <property type="match status" value="1"/>
</dbReference>
<sequence length="280" mass="31167">MQGIQLQNVTKEYANSQGQKICALKAVNLSIKPGEFIGIAGKNGSGKTTLARLLNGLHLPSTGRVIVNGMDTGRRRQIKEIRRQVAMVFQNPDNQLVSPVIEEEVAFGPENLDLPEEEIERRVDQVLQIVGLSELRHTSPHMLSGGQKQRVAIAAALAMRPAYLVLDEPTSMLDQTGRQGILDYLRELNKRQGITIILISHNMEDLAGAARMILLQEGSIVCDAPPWEAFNREEKNLDLKPPNIVRLAQMLRKSGYLLDEQITTLEQMENSICRLLKSTT</sequence>
<proteinExistence type="inferred from homology"/>
<keyword evidence="7" id="KW-1278">Translocase</keyword>
<dbReference type="EC" id="3.6.3.-" evidence="10"/>
<keyword evidence="10" id="KW-0378">Hydrolase</keyword>
<dbReference type="InterPro" id="IPR015856">
    <property type="entry name" value="ABC_transpr_CbiO/EcfA_su"/>
</dbReference>
<evidence type="ECO:0000313" key="10">
    <source>
        <dbReference type="EMBL" id="TEB05926.1"/>
    </source>
</evidence>
<evidence type="ECO:0000256" key="7">
    <source>
        <dbReference type="ARBA" id="ARBA00022967"/>
    </source>
</evidence>
<dbReference type="InterPro" id="IPR030947">
    <property type="entry name" value="EcfA_1"/>
</dbReference>
<dbReference type="InterPro" id="IPR027417">
    <property type="entry name" value="P-loop_NTPase"/>
</dbReference>
<dbReference type="AlphaFoldDB" id="A0A4Y7RAU6"/>
<comment type="subcellular location">
    <subcellularLocation>
        <location evidence="1">Cell membrane</location>
        <topology evidence="1">Peripheral membrane protein</topology>
    </subcellularLocation>
</comment>
<feature type="domain" description="ABC transporter" evidence="9">
    <location>
        <begin position="4"/>
        <end position="242"/>
    </location>
</feature>
<reference evidence="10 11" key="1">
    <citation type="journal article" date="2018" name="Environ. Microbiol.">
        <title>Novel energy conservation strategies and behaviour of Pelotomaculum schinkii driving syntrophic propionate catabolism.</title>
        <authorList>
            <person name="Hidalgo-Ahumada C.A.P."/>
            <person name="Nobu M.K."/>
            <person name="Narihiro T."/>
            <person name="Tamaki H."/>
            <person name="Liu W.T."/>
            <person name="Kamagata Y."/>
            <person name="Stams A.J.M."/>
            <person name="Imachi H."/>
            <person name="Sousa D.Z."/>
        </authorList>
    </citation>
    <scope>NUCLEOTIDE SEQUENCE [LARGE SCALE GENOMIC DNA]</scope>
    <source>
        <strain evidence="10 11">HH</strain>
    </source>
</reference>
<evidence type="ECO:0000256" key="6">
    <source>
        <dbReference type="ARBA" id="ARBA00022840"/>
    </source>
</evidence>
<evidence type="ECO:0000256" key="8">
    <source>
        <dbReference type="ARBA" id="ARBA00023136"/>
    </source>
</evidence>
<accession>A0A4Y7RAU6</accession>
<evidence type="ECO:0000256" key="3">
    <source>
        <dbReference type="ARBA" id="ARBA00022448"/>
    </source>
</evidence>
<evidence type="ECO:0000256" key="1">
    <source>
        <dbReference type="ARBA" id="ARBA00004202"/>
    </source>
</evidence>
<dbReference type="RefSeq" id="WP_243124133.1">
    <property type="nucleotide sequence ID" value="NZ_QFGA01000002.1"/>
</dbReference>
<keyword evidence="6 10" id="KW-0067">ATP-binding</keyword>
<dbReference type="PANTHER" id="PTHR43553:SF24">
    <property type="entry name" value="ENERGY-COUPLING FACTOR TRANSPORTER ATP-BINDING PROTEIN ECFA1"/>
    <property type="match status" value="1"/>
</dbReference>
<dbReference type="GO" id="GO:0043190">
    <property type="term" value="C:ATP-binding cassette (ABC) transporter complex"/>
    <property type="evidence" value="ECO:0007669"/>
    <property type="project" value="TreeGrafter"/>
</dbReference>
<comment type="similarity">
    <text evidence="2">Belongs to the ABC transporter superfamily.</text>
</comment>
<evidence type="ECO:0000313" key="11">
    <source>
        <dbReference type="Proteomes" id="UP000298324"/>
    </source>
</evidence>
<evidence type="ECO:0000259" key="9">
    <source>
        <dbReference type="PROSITE" id="PS50893"/>
    </source>
</evidence>
<evidence type="ECO:0000256" key="2">
    <source>
        <dbReference type="ARBA" id="ARBA00005417"/>
    </source>
</evidence>
<dbReference type="NCBIfam" id="TIGR04520">
    <property type="entry name" value="ECF_ATPase_1"/>
    <property type="match status" value="1"/>
</dbReference>
<dbReference type="InterPro" id="IPR003439">
    <property type="entry name" value="ABC_transporter-like_ATP-bd"/>
</dbReference>
<dbReference type="InterPro" id="IPR017871">
    <property type="entry name" value="ABC_transporter-like_CS"/>
</dbReference>
<dbReference type="SUPFAM" id="SSF52540">
    <property type="entry name" value="P-loop containing nucleoside triphosphate hydrolases"/>
    <property type="match status" value="1"/>
</dbReference>
<dbReference type="EMBL" id="QFGA01000002">
    <property type="protein sequence ID" value="TEB05926.1"/>
    <property type="molecule type" value="Genomic_DNA"/>
</dbReference>
<dbReference type="SMART" id="SM00382">
    <property type="entry name" value="AAA"/>
    <property type="match status" value="1"/>
</dbReference>
<gene>
    <name evidence="10" type="primary">ecfA2_6</name>
    <name evidence="10" type="ORF">Psch_02968</name>
</gene>
<dbReference type="GO" id="GO:0042626">
    <property type="term" value="F:ATPase-coupled transmembrane transporter activity"/>
    <property type="evidence" value="ECO:0007669"/>
    <property type="project" value="TreeGrafter"/>
</dbReference>
<dbReference type="GO" id="GO:0005524">
    <property type="term" value="F:ATP binding"/>
    <property type="evidence" value="ECO:0007669"/>
    <property type="project" value="UniProtKB-KW"/>
</dbReference>
<dbReference type="PANTHER" id="PTHR43553">
    <property type="entry name" value="HEAVY METAL TRANSPORTER"/>
    <property type="match status" value="1"/>
</dbReference>
<keyword evidence="4" id="KW-1003">Cell membrane</keyword>
<dbReference type="Proteomes" id="UP000298324">
    <property type="component" value="Unassembled WGS sequence"/>
</dbReference>
<evidence type="ECO:0000256" key="5">
    <source>
        <dbReference type="ARBA" id="ARBA00022741"/>
    </source>
</evidence>
<dbReference type="FunFam" id="3.40.50.300:FF:000224">
    <property type="entry name" value="Energy-coupling factor transporter ATP-binding protein EcfA"/>
    <property type="match status" value="1"/>
</dbReference>
<dbReference type="GO" id="GO:0016887">
    <property type="term" value="F:ATP hydrolysis activity"/>
    <property type="evidence" value="ECO:0007669"/>
    <property type="project" value="InterPro"/>
</dbReference>
<protein>
    <submittedName>
        <fullName evidence="10">Energy-coupling factor transporter ATP-binding protein EcfA2</fullName>
        <ecNumber evidence="10">3.6.3.-</ecNumber>
    </submittedName>
</protein>
<keyword evidence="11" id="KW-1185">Reference proteome</keyword>
<name>A0A4Y7RAU6_9FIRM</name>
<keyword evidence="5" id="KW-0547">Nucleotide-binding</keyword>
<dbReference type="InterPro" id="IPR050095">
    <property type="entry name" value="ECF_ABC_transporter_ATP-bd"/>
</dbReference>
<keyword evidence="3" id="KW-0813">Transport</keyword>
<dbReference type="PROSITE" id="PS50893">
    <property type="entry name" value="ABC_TRANSPORTER_2"/>
    <property type="match status" value="1"/>
</dbReference>
<comment type="caution">
    <text evidence="10">The sequence shown here is derived from an EMBL/GenBank/DDBJ whole genome shotgun (WGS) entry which is preliminary data.</text>
</comment>
<dbReference type="InterPro" id="IPR003593">
    <property type="entry name" value="AAA+_ATPase"/>
</dbReference>
<keyword evidence="8" id="KW-0472">Membrane</keyword>
<dbReference type="PROSITE" id="PS00211">
    <property type="entry name" value="ABC_TRANSPORTER_1"/>
    <property type="match status" value="1"/>
</dbReference>